<dbReference type="SUPFAM" id="SSF57552">
    <property type="entry name" value="Blood coagulation inhibitor (disintegrin)"/>
    <property type="match status" value="1"/>
</dbReference>
<keyword evidence="4" id="KW-0862">Zinc</keyword>
<dbReference type="EMBL" id="WUBL01000013">
    <property type="protein sequence ID" value="KAF2971432.1"/>
    <property type="molecule type" value="Genomic_DNA"/>
</dbReference>
<proteinExistence type="predicted"/>
<evidence type="ECO:0000256" key="7">
    <source>
        <dbReference type="SAM" id="SignalP"/>
    </source>
</evidence>
<dbReference type="Gene3D" id="3.40.390.10">
    <property type="entry name" value="Collagenase (Catalytic Domain)"/>
    <property type="match status" value="1"/>
</dbReference>
<evidence type="ECO:0000259" key="8">
    <source>
        <dbReference type="PROSITE" id="PS50214"/>
    </source>
</evidence>
<dbReference type="GO" id="GO:0004222">
    <property type="term" value="F:metalloendopeptidase activity"/>
    <property type="evidence" value="ECO:0007669"/>
    <property type="project" value="InterPro"/>
</dbReference>
<sequence length="797" mass="85601">MRFSFTTAVALLCTLARESDSHSVKRNPLNYITRVDRPTLHTPSNRIHAHSSFSISFLLHNEQDQVRIELEPNHDVLSDEATVRYLGPDGTVSHEEKIDRKEHRIYKGHAFVQHPHHSEWLNAGWARIAVLRDGPNPLFEGTFRVNGNFHHIQRASMYRQTRLNEDPEADHADDDYMIVWRDTDIASDFYGSGYELKRGLGENASVCSADSLDFNNQLDHPVNLGLDLRDLASINSDTILRRQGDQITGGGGASADLASTIGSTQGCPTSRKVALIGIATDCTYTAQFEAKANVTQSVINMVNMASAVYEATFNISLGIRNLTISDATCPGSPPEGSQWNQPCSDSVTINNRLDLFSQWRGQFNDNNAYWTLLSTCATDSAVGLAWLGQLCAQGSSPNGNDSTAGANVVVRTTTEWQVFAHETGHTFGAYHDCTSTTCVDGTRSNNQCCPLTTSTCDAQQQYIMNPSTGQTLTQFSPCSIGNICSAMSRNSVNSECLSDNKNVVTITGSQCGNGIIEPGEDCDCGGETGCQGNSCCDPKTCKFTANSVCDFANEDCCTTQCQFASNGTVCRASTGTCDPLETCSGTSATCPTDVKAPDGQTCGADGAGLKCASGQCTSRDLQCQTQVGGLTNSSNLTACDENTCLVRCKRPNSALGSCEGIQANFLDGTPCEGNGHCEKGTCKGASTWEKIMRFFRDNKDIIIPVASVVGGLLLLAIAGCCCSCITRRSRRRKLARKAQPNSSWVGGYGGGGPANNGWAVPPPPPVARSVGGRGNQYSPQQQQAWAPAPRANLPRYA</sequence>
<dbReference type="InterPro" id="IPR002870">
    <property type="entry name" value="Peptidase_M12B_N"/>
</dbReference>
<comment type="function">
    <text evidence="2">Probable zinc protease.</text>
</comment>
<evidence type="ECO:0000256" key="1">
    <source>
        <dbReference type="ARBA" id="ARBA00023157"/>
    </source>
</evidence>
<feature type="region of interest" description="Disordered" evidence="5">
    <location>
        <begin position="754"/>
        <end position="797"/>
    </location>
</feature>
<dbReference type="Pfam" id="PF13688">
    <property type="entry name" value="Reprolysin_5"/>
    <property type="match status" value="1"/>
</dbReference>
<evidence type="ECO:0000256" key="5">
    <source>
        <dbReference type="SAM" id="MobiDB-lite"/>
    </source>
</evidence>
<evidence type="ECO:0000256" key="6">
    <source>
        <dbReference type="SAM" id="Phobius"/>
    </source>
</evidence>
<dbReference type="Pfam" id="PF01562">
    <property type="entry name" value="Pep_M12B_propep"/>
    <property type="match status" value="1"/>
</dbReference>
<evidence type="ECO:0000256" key="2">
    <source>
        <dbReference type="ARBA" id="ARBA00056552"/>
    </source>
</evidence>
<keyword evidence="6" id="KW-0812">Transmembrane</keyword>
<name>A0A7C8MQW9_9PEZI</name>
<dbReference type="PANTHER" id="PTHR11905:SF159">
    <property type="entry name" value="ADAM METALLOPROTEASE"/>
    <property type="match status" value="1"/>
</dbReference>
<feature type="signal peptide" evidence="7">
    <location>
        <begin position="1"/>
        <end position="21"/>
    </location>
</feature>
<evidence type="ECO:0000256" key="4">
    <source>
        <dbReference type="PROSITE-ProRule" id="PRU00276"/>
    </source>
</evidence>
<feature type="active site" evidence="4">
    <location>
        <position position="422"/>
    </location>
</feature>
<gene>
    <name evidence="10" type="ORF">GQX73_g2104</name>
</gene>
<feature type="binding site" evidence="4">
    <location>
        <position position="421"/>
    </location>
    <ligand>
        <name>Zn(2+)</name>
        <dbReference type="ChEBI" id="CHEBI:29105"/>
        <note>catalytic</note>
    </ligand>
</feature>
<feature type="transmembrane region" description="Helical" evidence="6">
    <location>
        <begin position="701"/>
        <end position="726"/>
    </location>
</feature>
<keyword evidence="11" id="KW-1185">Reference proteome</keyword>
<keyword evidence="7" id="KW-0732">Signal</keyword>
<dbReference type="Proteomes" id="UP000481858">
    <property type="component" value="Unassembled WGS sequence"/>
</dbReference>
<dbReference type="InParanoid" id="A0A7C8MQW9"/>
<dbReference type="GO" id="GO:0046872">
    <property type="term" value="F:metal ion binding"/>
    <property type="evidence" value="ECO:0007669"/>
    <property type="project" value="UniProtKB-KW"/>
</dbReference>
<accession>A0A7C8MQW9</accession>
<keyword evidence="6" id="KW-0472">Membrane</keyword>
<evidence type="ECO:0000256" key="3">
    <source>
        <dbReference type="ARBA" id="ARBA00074021"/>
    </source>
</evidence>
<comment type="caution">
    <text evidence="10">The sequence shown here is derived from an EMBL/GenBank/DDBJ whole genome shotgun (WGS) entry which is preliminary data.</text>
</comment>
<dbReference type="InterPro" id="IPR024079">
    <property type="entry name" value="MetalloPept_cat_dom_sf"/>
</dbReference>
<dbReference type="SMART" id="SM00050">
    <property type="entry name" value="DISIN"/>
    <property type="match status" value="1"/>
</dbReference>
<feature type="domain" description="Peptidase M12B" evidence="9">
    <location>
        <begin position="271"/>
        <end position="483"/>
    </location>
</feature>
<dbReference type="FunFam" id="4.10.70.10:FF:000003">
    <property type="entry name" value="Disintegrin and metalloproteinase domain-containing protein 17"/>
    <property type="match status" value="1"/>
</dbReference>
<dbReference type="AlphaFoldDB" id="A0A7C8MQW9"/>
<dbReference type="InterPro" id="IPR034028">
    <property type="entry name" value="ZnMc_ADAM_fungal"/>
</dbReference>
<feature type="binding site" evidence="4">
    <location>
        <position position="425"/>
    </location>
    <ligand>
        <name>Zn(2+)</name>
        <dbReference type="ChEBI" id="CHEBI:29105"/>
        <note>catalytic</note>
    </ligand>
</feature>
<dbReference type="PANTHER" id="PTHR11905">
    <property type="entry name" value="ADAM A DISINTEGRIN AND METALLOPROTEASE DOMAIN"/>
    <property type="match status" value="1"/>
</dbReference>
<comment type="caution">
    <text evidence="4">Lacks conserved residue(s) required for the propagation of feature annotation.</text>
</comment>
<evidence type="ECO:0000313" key="11">
    <source>
        <dbReference type="Proteomes" id="UP000481858"/>
    </source>
</evidence>
<dbReference type="InterPro" id="IPR036436">
    <property type="entry name" value="Disintegrin_dom_sf"/>
</dbReference>
<dbReference type="InterPro" id="IPR001762">
    <property type="entry name" value="Disintegrin_dom"/>
</dbReference>
<keyword evidence="1" id="KW-1015">Disulfide bond</keyword>
<protein>
    <recommendedName>
        <fullName evidence="3">Disintegrin and metalloproteinase domain-containing protein B</fullName>
    </recommendedName>
</protein>
<evidence type="ECO:0000313" key="10">
    <source>
        <dbReference type="EMBL" id="KAF2971432.1"/>
    </source>
</evidence>
<dbReference type="Pfam" id="PF00200">
    <property type="entry name" value="Disintegrin"/>
    <property type="match status" value="1"/>
</dbReference>
<feature type="chain" id="PRO_5028886444" description="Disintegrin and metalloproteinase domain-containing protein B" evidence="7">
    <location>
        <begin position="22"/>
        <end position="797"/>
    </location>
</feature>
<dbReference type="SUPFAM" id="SSF55486">
    <property type="entry name" value="Metalloproteases ('zincins'), catalytic domain"/>
    <property type="match status" value="1"/>
</dbReference>
<dbReference type="PROSITE" id="PS50214">
    <property type="entry name" value="DISINTEGRIN_2"/>
    <property type="match status" value="1"/>
</dbReference>
<dbReference type="Gene3D" id="4.10.70.10">
    <property type="entry name" value="Disintegrin domain"/>
    <property type="match status" value="1"/>
</dbReference>
<feature type="binding site" evidence="4">
    <location>
        <position position="431"/>
    </location>
    <ligand>
        <name>Zn(2+)</name>
        <dbReference type="ChEBI" id="CHEBI:29105"/>
        <note>catalytic</note>
    </ligand>
</feature>
<dbReference type="GO" id="GO:0006508">
    <property type="term" value="P:proteolysis"/>
    <property type="evidence" value="ECO:0007669"/>
    <property type="project" value="InterPro"/>
</dbReference>
<feature type="compositionally biased region" description="Low complexity" evidence="5">
    <location>
        <begin position="779"/>
        <end position="791"/>
    </location>
</feature>
<organism evidence="10 11">
    <name type="scientific">Xylaria multiplex</name>
    <dbReference type="NCBI Taxonomy" id="323545"/>
    <lineage>
        <taxon>Eukaryota</taxon>
        <taxon>Fungi</taxon>
        <taxon>Dikarya</taxon>
        <taxon>Ascomycota</taxon>
        <taxon>Pezizomycotina</taxon>
        <taxon>Sordariomycetes</taxon>
        <taxon>Xylariomycetidae</taxon>
        <taxon>Xylariales</taxon>
        <taxon>Xylariaceae</taxon>
        <taxon>Xylaria</taxon>
    </lineage>
</organism>
<feature type="domain" description="Disintegrin" evidence="8">
    <location>
        <begin position="508"/>
        <end position="598"/>
    </location>
</feature>
<keyword evidence="4" id="KW-0479">Metal-binding</keyword>
<dbReference type="OrthoDB" id="5951731at2759"/>
<dbReference type="PROSITE" id="PS50215">
    <property type="entry name" value="ADAM_MEPRO"/>
    <property type="match status" value="1"/>
</dbReference>
<keyword evidence="6" id="KW-1133">Transmembrane helix</keyword>
<dbReference type="InterPro" id="IPR001590">
    <property type="entry name" value="Peptidase_M12B"/>
</dbReference>
<evidence type="ECO:0000259" key="9">
    <source>
        <dbReference type="PROSITE" id="PS50215"/>
    </source>
</evidence>
<reference evidence="10 11" key="1">
    <citation type="submission" date="2019-12" db="EMBL/GenBank/DDBJ databases">
        <title>Draft genome sequence of the ascomycete Xylaria multiplex DSM 110363.</title>
        <authorList>
            <person name="Buettner E."/>
            <person name="Kellner H."/>
        </authorList>
    </citation>
    <scope>NUCLEOTIDE SEQUENCE [LARGE SCALE GENOMIC DNA]</scope>
    <source>
        <strain evidence="10 11">DSM 110363</strain>
    </source>
</reference>
<dbReference type="CDD" id="cd04271">
    <property type="entry name" value="ZnMc_ADAM_fungal"/>
    <property type="match status" value="1"/>
</dbReference>